<evidence type="ECO:0000256" key="1">
    <source>
        <dbReference type="SAM" id="MobiDB-lite"/>
    </source>
</evidence>
<keyword evidence="3" id="KW-1185">Reference proteome</keyword>
<feature type="compositionally biased region" description="Gly residues" evidence="1">
    <location>
        <begin position="42"/>
        <end position="58"/>
    </location>
</feature>
<protein>
    <submittedName>
        <fullName evidence="2">DUF3352 domain-containing protein</fullName>
    </submittedName>
</protein>
<accession>A0ABY5DE09</accession>
<evidence type="ECO:0000313" key="2">
    <source>
        <dbReference type="EMBL" id="USY21275.1"/>
    </source>
</evidence>
<organism evidence="2 3">
    <name type="scientific">Nocardiopsis exhalans</name>
    <dbReference type="NCBI Taxonomy" id="163604"/>
    <lineage>
        <taxon>Bacteria</taxon>
        <taxon>Bacillati</taxon>
        <taxon>Actinomycetota</taxon>
        <taxon>Actinomycetes</taxon>
        <taxon>Streptosporangiales</taxon>
        <taxon>Nocardiopsidaceae</taxon>
        <taxon>Nocardiopsis</taxon>
    </lineage>
</organism>
<gene>
    <name evidence="2" type="ORF">NE857_06535</name>
</gene>
<reference evidence="2" key="1">
    <citation type="submission" date="2022-06" db="EMBL/GenBank/DDBJ databases">
        <authorList>
            <person name="Ping M."/>
        </authorList>
    </citation>
    <scope>NUCLEOTIDE SEQUENCE</scope>
    <source>
        <strain evidence="2">JCM11759T</strain>
    </source>
</reference>
<dbReference type="RefSeq" id="WP_254420195.1">
    <property type="nucleotide sequence ID" value="NZ_BAAAJB010000001.1"/>
</dbReference>
<feature type="compositionally biased region" description="Low complexity" evidence="1">
    <location>
        <begin position="59"/>
        <end position="73"/>
    </location>
</feature>
<name>A0ABY5DE09_9ACTN</name>
<proteinExistence type="predicted"/>
<sequence length="578" mass="61084">MSYPDPPQQPQWQQPQQPGQGFTQPQGPGQPHFAPPQQPGGQYTGGQYTGGQYTGGQYPGQQYTGGQPPQGPGASMGPGGPGQPPYGGQYSGGQVPPPGGGRKWLIPAAAGVALVVMGGTIWAAASLVNFSGPQPESVLPGNSVAFAKVDLDIDGSQIIDLLRFAGKLPDELTEDTAELDEDTSGAFAEMFSDAFDVNLRRTEEWIGNKVGLAVWPTGDSEAAVAGDTAMALALSVEDAAAAEEQFVELRDSDDVYFEMVDDFVVFTEGEAGINDYNDQMSEHGDLESDDTYSSDLGNVPRGSIALAWTDLGELGQMSGISDELSRELGTSGDSLDGRMTASVRVDGDYLEARMDIFGFEVENEDVSWLAGSAGSGLDAMGGLPADTVMAFGGSGLDESLRTAWEDDELPFLNAGDRTEMEDFFNSVGAPLPDGFTSLLGTSTAFGLTDFDPDSFNWEPSFEYRAVDGEERAVEGFLDEAFGSPYSALPMPSVSSDGDTVVVSNGRGGSGRLGEDDVFQQTMQNLDEAVLAGYFDLRQVLSRDQVDSPDQWGAVGLGMSVLDEGQRAVIELRWSPSGG</sequence>
<feature type="compositionally biased region" description="Low complexity" evidence="1">
    <location>
        <begin position="10"/>
        <end position="31"/>
    </location>
</feature>
<feature type="region of interest" description="Disordered" evidence="1">
    <location>
        <begin position="1"/>
        <end position="98"/>
    </location>
</feature>
<dbReference type="Proteomes" id="UP001055940">
    <property type="component" value="Chromosome"/>
</dbReference>
<evidence type="ECO:0000313" key="3">
    <source>
        <dbReference type="Proteomes" id="UP001055940"/>
    </source>
</evidence>
<dbReference type="EMBL" id="CP099837">
    <property type="protein sequence ID" value="USY21275.1"/>
    <property type="molecule type" value="Genomic_DNA"/>
</dbReference>